<dbReference type="PANTHER" id="PTHR43065:SF10">
    <property type="entry name" value="PEROXIDE STRESS-ACTIVATED HISTIDINE KINASE MAK3"/>
    <property type="match status" value="1"/>
</dbReference>
<dbReference type="GO" id="GO:0004673">
    <property type="term" value="F:protein histidine kinase activity"/>
    <property type="evidence" value="ECO:0007669"/>
    <property type="project" value="UniProtKB-EC"/>
</dbReference>
<keyword evidence="9" id="KW-0472">Membrane</keyword>
<reference evidence="11 12" key="1">
    <citation type="submission" date="2018-10" db="EMBL/GenBank/DDBJ databases">
        <title>Genomic Encyclopedia of Type Strains, Phase IV (KMG-IV): sequencing the most valuable type-strain genomes for metagenomic binning, comparative biology and taxonomic classification.</title>
        <authorList>
            <person name="Goeker M."/>
        </authorList>
    </citation>
    <scope>NUCLEOTIDE SEQUENCE [LARGE SCALE GENOMIC DNA]</scope>
    <source>
        <strain evidence="11 12">DSM 12769</strain>
    </source>
</reference>
<feature type="domain" description="Histidine kinase" evidence="10">
    <location>
        <begin position="471"/>
        <end position="676"/>
    </location>
</feature>
<feature type="transmembrane region" description="Helical" evidence="9">
    <location>
        <begin position="6"/>
        <end position="24"/>
    </location>
</feature>
<dbReference type="InterPro" id="IPR005467">
    <property type="entry name" value="His_kinase_dom"/>
</dbReference>
<dbReference type="InterPro" id="IPR003018">
    <property type="entry name" value="GAF"/>
</dbReference>
<dbReference type="Pfam" id="PF01590">
    <property type="entry name" value="GAF"/>
    <property type="match status" value="1"/>
</dbReference>
<dbReference type="RefSeq" id="WP_121442001.1">
    <property type="nucleotide sequence ID" value="NZ_RCDA01000001.1"/>
</dbReference>
<accession>A0A498CGY6</accession>
<dbReference type="NCBIfam" id="TIGR02916">
    <property type="entry name" value="PEP_his_kin"/>
    <property type="match status" value="1"/>
</dbReference>
<dbReference type="GO" id="GO:0000160">
    <property type="term" value="P:phosphorelay signal transduction system"/>
    <property type="evidence" value="ECO:0007669"/>
    <property type="project" value="UniProtKB-KW"/>
</dbReference>
<name>A0A498CGY6_9GAMM</name>
<keyword evidence="8" id="KW-0902">Two-component regulatory system</keyword>
<dbReference type="SUPFAM" id="SSF55874">
    <property type="entry name" value="ATPase domain of HSP90 chaperone/DNA topoisomerase II/histidine kinase"/>
    <property type="match status" value="1"/>
</dbReference>
<dbReference type="EC" id="2.7.13.3" evidence="2"/>
<keyword evidence="4" id="KW-0808">Transferase</keyword>
<dbReference type="Proteomes" id="UP000275461">
    <property type="component" value="Unassembled WGS sequence"/>
</dbReference>
<dbReference type="SUPFAM" id="SSF55781">
    <property type="entry name" value="GAF domain-like"/>
    <property type="match status" value="1"/>
</dbReference>
<evidence type="ECO:0000256" key="6">
    <source>
        <dbReference type="ARBA" id="ARBA00022777"/>
    </source>
</evidence>
<protein>
    <recommendedName>
        <fullName evidence="2">histidine kinase</fullName>
        <ecNumber evidence="2">2.7.13.3</ecNumber>
    </recommendedName>
</protein>
<dbReference type="PANTHER" id="PTHR43065">
    <property type="entry name" value="SENSOR HISTIDINE KINASE"/>
    <property type="match status" value="1"/>
</dbReference>
<dbReference type="OrthoDB" id="9785691at2"/>
<evidence type="ECO:0000256" key="2">
    <source>
        <dbReference type="ARBA" id="ARBA00012438"/>
    </source>
</evidence>
<feature type="transmembrane region" description="Helical" evidence="9">
    <location>
        <begin position="99"/>
        <end position="118"/>
    </location>
</feature>
<feature type="transmembrane region" description="Helical" evidence="9">
    <location>
        <begin position="124"/>
        <end position="142"/>
    </location>
</feature>
<dbReference type="Pfam" id="PF02518">
    <property type="entry name" value="HATPase_c"/>
    <property type="match status" value="1"/>
</dbReference>
<keyword evidence="9" id="KW-1133">Transmembrane helix</keyword>
<dbReference type="GO" id="GO:0005524">
    <property type="term" value="F:ATP binding"/>
    <property type="evidence" value="ECO:0007669"/>
    <property type="project" value="UniProtKB-KW"/>
</dbReference>
<sequence length="685" mass="75477">MTALSYLTAALAFLILAGLTLLRWRDRPTGFWIVAAALASTLWAGVLAFQAQAHGDHAVLGGGVLELLRNAAWFLVLLVLLATSAGLQRPLPDSIRRWAAAIALFLLVVFAPLAWPGLAAWQSVAMLAMAIFGLVLVEQVFRNTPPQRRWEIKPLCLGLGGLFVFDLFLFGDLVLFRTLESPSWQARGLVNALVVPLLALSLARGLPHREGPTVSRHLLFHTAALVGAGVYLLAVASAGYLLSHFGGDLGAVLQVTLLFGAALLLALVLFSGSFRARLRVLLSKHFFSYKYDYRQEWLRFTGTLSTEDEDMPFRQRAIQAIGEMVDSPGGLLWARSDDGTYRLEGVLNLGAPEYPPEEPDGALVTFLARSGWVIDVDEYRNHADRYRDTVLPDWLVDTPRHWLVIPLLKGDDLEGFVVLGRPRASRRIDWEDRDLLKTAGRQLAVYVALVQTNEALLEARQFETFHRLAAFLVHDLKNVSAQLSLVCSNAERHKDNPEFVADAFRTIGNARDRLDRTQAQLRKAQPRPEAPLQPVALRPLLTEVIARSADRQPEPTLGRIENEAQVLGDREGLINVLLHLVRNAQEATDADGWVRVDLYKDGPWAIITVADNGCGISEAFMQHQLFRPFQTTKGNAGMGIGVYEAREQVVGMGGRVDVESEAGRGTVFKIKLPLRATGAAAVQAS</sequence>
<feature type="transmembrane region" description="Helical" evidence="9">
    <location>
        <begin position="71"/>
        <end position="87"/>
    </location>
</feature>
<comment type="catalytic activity">
    <reaction evidence="1">
        <text>ATP + protein L-histidine = ADP + protein N-phospho-L-histidine.</text>
        <dbReference type="EC" id="2.7.13.3"/>
    </reaction>
</comment>
<evidence type="ECO:0000259" key="10">
    <source>
        <dbReference type="PROSITE" id="PS50109"/>
    </source>
</evidence>
<evidence type="ECO:0000256" key="5">
    <source>
        <dbReference type="ARBA" id="ARBA00022741"/>
    </source>
</evidence>
<evidence type="ECO:0000256" key="4">
    <source>
        <dbReference type="ARBA" id="ARBA00022679"/>
    </source>
</evidence>
<evidence type="ECO:0000256" key="9">
    <source>
        <dbReference type="SAM" id="Phobius"/>
    </source>
</evidence>
<evidence type="ECO:0000256" key="1">
    <source>
        <dbReference type="ARBA" id="ARBA00000085"/>
    </source>
</evidence>
<dbReference type="AlphaFoldDB" id="A0A498CGY6"/>
<keyword evidence="6 11" id="KW-0418">Kinase</keyword>
<keyword evidence="9" id="KW-0812">Transmembrane</keyword>
<keyword evidence="7" id="KW-0067">ATP-binding</keyword>
<dbReference type="InterPro" id="IPR036890">
    <property type="entry name" value="HATPase_C_sf"/>
</dbReference>
<proteinExistence type="predicted"/>
<dbReference type="Gene3D" id="3.30.565.10">
    <property type="entry name" value="Histidine kinase-like ATPase, C-terminal domain"/>
    <property type="match status" value="1"/>
</dbReference>
<dbReference type="Gene3D" id="3.30.450.40">
    <property type="match status" value="1"/>
</dbReference>
<keyword evidence="3" id="KW-0597">Phosphoprotein</keyword>
<dbReference type="InterPro" id="IPR004358">
    <property type="entry name" value="Sig_transdc_His_kin-like_C"/>
</dbReference>
<dbReference type="InterPro" id="IPR003594">
    <property type="entry name" value="HATPase_dom"/>
</dbReference>
<feature type="transmembrane region" description="Helical" evidence="9">
    <location>
        <begin position="249"/>
        <end position="270"/>
    </location>
</feature>
<dbReference type="InterPro" id="IPR014265">
    <property type="entry name" value="XrtA/PrsK"/>
</dbReference>
<dbReference type="InterPro" id="IPR029016">
    <property type="entry name" value="GAF-like_dom_sf"/>
</dbReference>
<evidence type="ECO:0000256" key="3">
    <source>
        <dbReference type="ARBA" id="ARBA00022553"/>
    </source>
</evidence>
<comment type="caution">
    <text evidence="11">The sequence shown here is derived from an EMBL/GenBank/DDBJ whole genome shotgun (WGS) entry which is preliminary data.</text>
</comment>
<evidence type="ECO:0000256" key="7">
    <source>
        <dbReference type="ARBA" id="ARBA00022840"/>
    </source>
</evidence>
<gene>
    <name evidence="11" type="ORF">DFR31_1545</name>
</gene>
<keyword evidence="12" id="KW-1185">Reference proteome</keyword>
<dbReference type="PRINTS" id="PR00344">
    <property type="entry name" value="BCTRLSENSOR"/>
</dbReference>
<organism evidence="11 12">
    <name type="scientific">Alkalispirillum mobile</name>
    <dbReference type="NCBI Taxonomy" id="85925"/>
    <lineage>
        <taxon>Bacteria</taxon>
        <taxon>Pseudomonadati</taxon>
        <taxon>Pseudomonadota</taxon>
        <taxon>Gammaproteobacteria</taxon>
        <taxon>Chromatiales</taxon>
        <taxon>Ectothiorhodospiraceae</taxon>
        <taxon>Alkalispirillum</taxon>
    </lineage>
</organism>
<feature type="transmembrane region" description="Helical" evidence="9">
    <location>
        <begin position="31"/>
        <end position="51"/>
    </location>
</feature>
<dbReference type="PROSITE" id="PS50109">
    <property type="entry name" value="HIS_KIN"/>
    <property type="match status" value="1"/>
</dbReference>
<evidence type="ECO:0000256" key="8">
    <source>
        <dbReference type="ARBA" id="ARBA00023012"/>
    </source>
</evidence>
<keyword evidence="5" id="KW-0547">Nucleotide-binding</keyword>
<dbReference type="SMART" id="SM00387">
    <property type="entry name" value="HATPase_c"/>
    <property type="match status" value="1"/>
</dbReference>
<evidence type="ECO:0000313" key="12">
    <source>
        <dbReference type="Proteomes" id="UP000275461"/>
    </source>
</evidence>
<feature type="transmembrane region" description="Helical" evidence="9">
    <location>
        <begin position="218"/>
        <end position="243"/>
    </location>
</feature>
<feature type="transmembrane region" description="Helical" evidence="9">
    <location>
        <begin position="154"/>
        <end position="176"/>
    </location>
</feature>
<dbReference type="EMBL" id="RCDA01000001">
    <property type="protein sequence ID" value="RLK51601.1"/>
    <property type="molecule type" value="Genomic_DNA"/>
</dbReference>
<evidence type="ECO:0000313" key="11">
    <source>
        <dbReference type="EMBL" id="RLK51601.1"/>
    </source>
</evidence>